<dbReference type="InterPro" id="IPR002528">
    <property type="entry name" value="MATE_fam"/>
</dbReference>
<dbReference type="AlphaFoldDB" id="A0A022QGF6"/>
<dbReference type="eggNOG" id="KOG1347">
    <property type="taxonomic scope" value="Eukaryota"/>
</dbReference>
<feature type="transmembrane region" description="Helical" evidence="6">
    <location>
        <begin position="467"/>
        <end position="488"/>
    </location>
</feature>
<name>A0A022QGF6_ERYGU</name>
<dbReference type="CDD" id="cd13132">
    <property type="entry name" value="MATE_eukaryotic"/>
    <property type="match status" value="1"/>
</dbReference>
<sequence>MEQFADEHNQLQAPDHSMHQSSPETPPPPPAAATHSSSELEKVLSDTDLPFLTRYKKATWIELRLLFKLAAPAVMMYMINNAMSMSTRIFSGHLGNLEFAAACLGNQGIQLFAYGLLLGMGSAVETLCGQAYGARRYEMLGVYLQRATVVLMLFSLPIVAVYLLSRQILLLIGEEEQVATPASVFVYGLIPQVFAYTINFPIQKFLQAQSIVMPSALISLATLGVHLVVSWVAVYRIGLGLLGASLVLSLSWWIIVTAQFVYIVNSRRCKDTWTGFRWEAFAGVWEFVKLSIASAVMLCLETWYFQVLVLVAGLLENPQLSLDALSVCMSINGLLFMVAIGFNAAASVRVGNEIGAGHPKSAAFSVVVVNLVSFTVAVVEAIVVLSQRHVISYIFTGGETVANAVSDLCPFLAVTLLLNGLQPVLSGVAVGCGWQAYVAYVNIGCYYVVGIPIGCLLGFKFNLGVKGIWTGMIGGTAMQTLILLWVTFRTDWNKEVEKAGKRLAMWDDIKEPLLKYHKEVEEIKDASTPP</sequence>
<dbReference type="OrthoDB" id="2126698at2759"/>
<keyword evidence="4 6" id="KW-1133">Transmembrane helix</keyword>
<feature type="transmembrane region" description="Helical" evidence="6">
    <location>
        <begin position="241"/>
        <end position="264"/>
    </location>
</feature>
<accession>A0A022QGF6</accession>
<comment type="subcellular location">
    <subcellularLocation>
        <location evidence="1">Membrane</location>
        <topology evidence="1">Multi-pass membrane protein</topology>
    </subcellularLocation>
</comment>
<evidence type="ECO:0000256" key="6">
    <source>
        <dbReference type="RuleBase" id="RU004914"/>
    </source>
</evidence>
<keyword evidence="3 6" id="KW-0812">Transmembrane</keyword>
<feature type="transmembrane region" description="Helical" evidence="6">
    <location>
        <begin position="324"/>
        <end position="350"/>
    </location>
</feature>
<reference evidence="8 9" key="1">
    <citation type="journal article" date="2013" name="Proc. Natl. Acad. Sci. U.S.A.">
        <title>Fine-scale variation in meiotic recombination in Mimulus inferred from population shotgun sequencing.</title>
        <authorList>
            <person name="Hellsten U."/>
            <person name="Wright K.M."/>
            <person name="Jenkins J."/>
            <person name="Shu S."/>
            <person name="Yuan Y."/>
            <person name="Wessler S.R."/>
            <person name="Schmutz J."/>
            <person name="Willis J.H."/>
            <person name="Rokhsar D.S."/>
        </authorList>
    </citation>
    <scope>NUCLEOTIDE SEQUENCE [LARGE SCALE GENOMIC DNA]</scope>
    <source>
        <strain evidence="9">cv. DUN x IM62</strain>
    </source>
</reference>
<dbReference type="EMBL" id="KI631456">
    <property type="protein sequence ID" value="EYU27797.1"/>
    <property type="molecule type" value="Genomic_DNA"/>
</dbReference>
<feature type="transmembrane region" description="Helical" evidence="6">
    <location>
        <begin position="184"/>
        <end position="202"/>
    </location>
</feature>
<dbReference type="GO" id="GO:0042910">
    <property type="term" value="F:xenobiotic transmembrane transporter activity"/>
    <property type="evidence" value="ECO:0007669"/>
    <property type="project" value="InterPro"/>
</dbReference>
<dbReference type="GO" id="GO:0016020">
    <property type="term" value="C:membrane"/>
    <property type="evidence" value="ECO:0000318"/>
    <property type="project" value="GO_Central"/>
</dbReference>
<feature type="transmembrane region" description="Helical" evidence="6">
    <location>
        <begin position="284"/>
        <end position="304"/>
    </location>
</feature>
<comment type="similarity">
    <text evidence="2 6">Belongs to the multi antimicrobial extrusion (MATE) (TC 2.A.66.1) family.</text>
</comment>
<dbReference type="PANTHER" id="PTHR11206">
    <property type="entry name" value="MULTIDRUG RESISTANCE PROTEIN"/>
    <property type="match status" value="1"/>
</dbReference>
<dbReference type="GO" id="GO:1990961">
    <property type="term" value="P:xenobiotic detoxification by transmembrane export across the plasma membrane"/>
    <property type="evidence" value="ECO:0007669"/>
    <property type="project" value="InterPro"/>
</dbReference>
<feature type="transmembrane region" description="Helical" evidence="6">
    <location>
        <begin position="99"/>
        <end position="119"/>
    </location>
</feature>
<keyword evidence="5 6" id="KW-0472">Membrane</keyword>
<evidence type="ECO:0000313" key="9">
    <source>
        <dbReference type="Proteomes" id="UP000030748"/>
    </source>
</evidence>
<gene>
    <name evidence="8" type="ORF">MIMGU_mgv1a004389mg</name>
</gene>
<feature type="transmembrane region" description="Helical" evidence="6">
    <location>
        <begin position="362"/>
        <end position="385"/>
    </location>
</feature>
<keyword evidence="9" id="KW-1185">Reference proteome</keyword>
<proteinExistence type="inferred from homology"/>
<feature type="region of interest" description="Disordered" evidence="7">
    <location>
        <begin position="1"/>
        <end position="39"/>
    </location>
</feature>
<dbReference type="GO" id="GO:0015297">
    <property type="term" value="F:antiporter activity"/>
    <property type="evidence" value="ECO:0007669"/>
    <property type="project" value="InterPro"/>
</dbReference>
<evidence type="ECO:0000256" key="7">
    <source>
        <dbReference type="SAM" id="MobiDB-lite"/>
    </source>
</evidence>
<dbReference type="Pfam" id="PF01554">
    <property type="entry name" value="MatE"/>
    <property type="match status" value="2"/>
</dbReference>
<dbReference type="STRING" id="4155.A0A022QGF6"/>
<evidence type="ECO:0000256" key="4">
    <source>
        <dbReference type="ARBA" id="ARBA00022989"/>
    </source>
</evidence>
<dbReference type="GO" id="GO:0022857">
    <property type="term" value="F:transmembrane transporter activity"/>
    <property type="evidence" value="ECO:0000318"/>
    <property type="project" value="GO_Central"/>
</dbReference>
<feature type="transmembrane region" description="Helical" evidence="6">
    <location>
        <begin position="437"/>
        <end position="461"/>
    </location>
</feature>
<feature type="transmembrane region" description="Helical" evidence="6">
    <location>
        <begin position="140"/>
        <end position="164"/>
    </location>
</feature>
<dbReference type="InterPro" id="IPR045069">
    <property type="entry name" value="MATE_euk"/>
</dbReference>
<feature type="transmembrane region" description="Helical" evidence="6">
    <location>
        <begin position="214"/>
        <end position="235"/>
    </location>
</feature>
<evidence type="ECO:0000256" key="3">
    <source>
        <dbReference type="ARBA" id="ARBA00022692"/>
    </source>
</evidence>
<protein>
    <recommendedName>
        <fullName evidence="6">Protein DETOXIFICATION</fullName>
    </recommendedName>
    <alternativeName>
        <fullName evidence="6">Multidrug and toxic compound extrusion protein</fullName>
    </alternativeName>
</protein>
<evidence type="ECO:0000313" key="8">
    <source>
        <dbReference type="EMBL" id="EYU27797.1"/>
    </source>
</evidence>
<feature type="transmembrane region" description="Helical" evidence="6">
    <location>
        <begin position="61"/>
        <end position="79"/>
    </location>
</feature>
<dbReference type="NCBIfam" id="TIGR00797">
    <property type="entry name" value="matE"/>
    <property type="match status" value="1"/>
</dbReference>
<evidence type="ECO:0000256" key="5">
    <source>
        <dbReference type="ARBA" id="ARBA00023136"/>
    </source>
</evidence>
<organism evidence="8 9">
    <name type="scientific">Erythranthe guttata</name>
    <name type="common">Yellow monkey flower</name>
    <name type="synonym">Mimulus guttatus</name>
    <dbReference type="NCBI Taxonomy" id="4155"/>
    <lineage>
        <taxon>Eukaryota</taxon>
        <taxon>Viridiplantae</taxon>
        <taxon>Streptophyta</taxon>
        <taxon>Embryophyta</taxon>
        <taxon>Tracheophyta</taxon>
        <taxon>Spermatophyta</taxon>
        <taxon>Magnoliopsida</taxon>
        <taxon>eudicotyledons</taxon>
        <taxon>Gunneridae</taxon>
        <taxon>Pentapetalae</taxon>
        <taxon>asterids</taxon>
        <taxon>lamiids</taxon>
        <taxon>Lamiales</taxon>
        <taxon>Phrymaceae</taxon>
        <taxon>Erythranthe</taxon>
    </lineage>
</organism>
<dbReference type="PhylomeDB" id="A0A022QGF6"/>
<evidence type="ECO:0000256" key="1">
    <source>
        <dbReference type="ARBA" id="ARBA00004141"/>
    </source>
</evidence>
<dbReference type="OMA" id="MYMINNA"/>
<dbReference type="KEGG" id="egt:105968717"/>
<feature type="transmembrane region" description="Helical" evidence="6">
    <location>
        <begin position="405"/>
        <end position="425"/>
    </location>
</feature>
<dbReference type="Proteomes" id="UP000030748">
    <property type="component" value="Unassembled WGS sequence"/>
</dbReference>
<evidence type="ECO:0000256" key="2">
    <source>
        <dbReference type="ARBA" id="ARBA00010199"/>
    </source>
</evidence>